<evidence type="ECO:0000256" key="1">
    <source>
        <dbReference type="SAM" id="Phobius"/>
    </source>
</evidence>
<dbReference type="EMBL" id="UOEI01000259">
    <property type="protein sequence ID" value="VAV99502.1"/>
    <property type="molecule type" value="Genomic_DNA"/>
</dbReference>
<sequence length="69" mass="7545">MFTRARWFVYGSAATLGMTVVVVTRARAMRERLDAEGVGRVGATLAADVIEYTGRRLQRSAIKATPTVD</sequence>
<protein>
    <submittedName>
        <fullName evidence="2">Uncharacterized protein</fullName>
    </submittedName>
</protein>
<accession>A0A3B0S6I5</accession>
<evidence type="ECO:0000313" key="2">
    <source>
        <dbReference type="EMBL" id="VAV99502.1"/>
    </source>
</evidence>
<keyword evidence="1" id="KW-1133">Transmembrane helix</keyword>
<feature type="transmembrane region" description="Helical" evidence="1">
    <location>
        <begin position="6"/>
        <end position="24"/>
    </location>
</feature>
<dbReference type="AlphaFoldDB" id="A0A3B0S6I5"/>
<gene>
    <name evidence="2" type="ORF">MNBD_ACTINO01-281</name>
</gene>
<reference evidence="2" key="1">
    <citation type="submission" date="2018-06" db="EMBL/GenBank/DDBJ databases">
        <authorList>
            <person name="Zhirakovskaya E."/>
        </authorList>
    </citation>
    <scope>NUCLEOTIDE SEQUENCE</scope>
</reference>
<name>A0A3B0S6I5_9ZZZZ</name>
<keyword evidence="1" id="KW-0472">Membrane</keyword>
<organism evidence="2">
    <name type="scientific">hydrothermal vent metagenome</name>
    <dbReference type="NCBI Taxonomy" id="652676"/>
    <lineage>
        <taxon>unclassified sequences</taxon>
        <taxon>metagenomes</taxon>
        <taxon>ecological metagenomes</taxon>
    </lineage>
</organism>
<proteinExistence type="predicted"/>
<keyword evidence="1" id="KW-0812">Transmembrane</keyword>